<dbReference type="Pfam" id="PF13590">
    <property type="entry name" value="DUF4136"/>
    <property type="match status" value="1"/>
</dbReference>
<dbReference type="Proteomes" id="UP000239735">
    <property type="component" value="Unassembled WGS sequence"/>
</dbReference>
<dbReference type="AlphaFoldDB" id="A0A2N9M3K4"/>
<reference evidence="4" key="1">
    <citation type="submission" date="2018-02" db="EMBL/GenBank/DDBJ databases">
        <authorList>
            <person name="Hausmann B."/>
        </authorList>
    </citation>
    <scope>NUCLEOTIDE SEQUENCE [LARGE SCALE GENOMIC DNA]</scope>
    <source>
        <strain evidence="4">Peat soil MAG SbA5</strain>
    </source>
</reference>
<name>A0A2N9M3K4_9BACT</name>
<evidence type="ECO:0000313" key="3">
    <source>
        <dbReference type="EMBL" id="SPE30059.1"/>
    </source>
</evidence>
<proteinExistence type="predicted"/>
<evidence type="ECO:0000256" key="1">
    <source>
        <dbReference type="SAM" id="SignalP"/>
    </source>
</evidence>
<keyword evidence="1" id="KW-0732">Signal</keyword>
<feature type="chain" id="PRO_5014640853" description="DUF4136 domain-containing protein" evidence="1">
    <location>
        <begin position="21"/>
        <end position="167"/>
    </location>
</feature>
<sequence length="167" mass="18259">MRIAFIAVTALILLGTGAAAQEISIDYSKADFAHFKTYAWASGHRVADEPLNQIIVSSIDGQLSAKGLTKVSPGEDPDVLVSYDVVFDRDICGMGFRDGLRNLRWRSGSKYVLMGMLVVNLLDSGTGAMVWRGMASGDVDANASPKKHDKKIHEVVQKIFRSYPPKE</sequence>
<gene>
    <name evidence="3" type="ORF">SBA5_740003</name>
</gene>
<evidence type="ECO:0000313" key="4">
    <source>
        <dbReference type="Proteomes" id="UP000239735"/>
    </source>
</evidence>
<feature type="signal peptide" evidence="1">
    <location>
        <begin position="1"/>
        <end position="20"/>
    </location>
</feature>
<dbReference type="EMBL" id="OKRB01000135">
    <property type="protein sequence ID" value="SPE30059.1"/>
    <property type="molecule type" value="Genomic_DNA"/>
</dbReference>
<protein>
    <recommendedName>
        <fullName evidence="2">DUF4136 domain-containing protein</fullName>
    </recommendedName>
</protein>
<accession>A0A2N9M3K4</accession>
<organism evidence="3 4">
    <name type="scientific">Candidatus Sulfuritelmatomonas gaucii</name>
    <dbReference type="NCBI Taxonomy" id="2043161"/>
    <lineage>
        <taxon>Bacteria</taxon>
        <taxon>Pseudomonadati</taxon>
        <taxon>Acidobacteriota</taxon>
        <taxon>Terriglobia</taxon>
        <taxon>Terriglobales</taxon>
        <taxon>Acidobacteriaceae</taxon>
        <taxon>Candidatus Sulfuritelmatomonas</taxon>
    </lineage>
</organism>
<dbReference type="InterPro" id="IPR025411">
    <property type="entry name" value="DUF4136"/>
</dbReference>
<feature type="domain" description="DUF4136" evidence="2">
    <location>
        <begin position="25"/>
        <end position="165"/>
    </location>
</feature>
<dbReference type="Gene3D" id="3.30.160.670">
    <property type="match status" value="1"/>
</dbReference>
<evidence type="ECO:0000259" key="2">
    <source>
        <dbReference type="Pfam" id="PF13590"/>
    </source>
</evidence>